<proteinExistence type="predicted"/>
<keyword evidence="3" id="KW-1185">Reference proteome</keyword>
<evidence type="ECO:0000313" key="2">
    <source>
        <dbReference type="EMBL" id="UZH55107.1"/>
    </source>
</evidence>
<evidence type="ECO:0000313" key="3">
    <source>
        <dbReference type="Proteomes" id="UP001163981"/>
    </source>
</evidence>
<protein>
    <submittedName>
        <fullName evidence="2">Hemerythrin domain-containing protein</fullName>
    </submittedName>
</protein>
<dbReference type="Pfam" id="PF01814">
    <property type="entry name" value="Hemerythrin"/>
    <property type="match status" value="1"/>
</dbReference>
<name>A0ABY6NQE4_9FLAO</name>
<sequence>MEKPTPIKRHEALKPLSRDHHHGLLLCWKIREGLKRGVSLERIKKYTDFFFTSQLRPHFRFEEAEIFPLLGEDHPMAQRAINEHSRLESLFKEEAGEAGFHSIEKELNRHIRFEERELFRELQETVSEEKLQNITNKEEEIITPDPDDWDDKFWQETSKA</sequence>
<organism evidence="2 3">
    <name type="scientific">Salinimicrobium tongyeongense</name>
    <dbReference type="NCBI Taxonomy" id="2809707"/>
    <lineage>
        <taxon>Bacteria</taxon>
        <taxon>Pseudomonadati</taxon>
        <taxon>Bacteroidota</taxon>
        <taxon>Flavobacteriia</taxon>
        <taxon>Flavobacteriales</taxon>
        <taxon>Flavobacteriaceae</taxon>
        <taxon>Salinimicrobium</taxon>
    </lineage>
</organism>
<dbReference type="Gene3D" id="1.20.120.520">
    <property type="entry name" value="nmb1532 protein domain like"/>
    <property type="match status" value="1"/>
</dbReference>
<dbReference type="Proteomes" id="UP001163981">
    <property type="component" value="Chromosome"/>
</dbReference>
<dbReference type="InterPro" id="IPR012312">
    <property type="entry name" value="Hemerythrin-like"/>
</dbReference>
<evidence type="ECO:0000259" key="1">
    <source>
        <dbReference type="Pfam" id="PF01814"/>
    </source>
</evidence>
<feature type="domain" description="Hemerythrin-like" evidence="1">
    <location>
        <begin position="18"/>
        <end position="121"/>
    </location>
</feature>
<reference evidence="2" key="1">
    <citation type="submission" date="2021-02" db="EMBL/GenBank/DDBJ databases">
        <title>Salinimicrobium sp. nov. isolated from seawater in Tongyeong, Republic of Korea.</title>
        <authorList>
            <person name="Lee S.-J."/>
        </authorList>
    </citation>
    <scope>NUCLEOTIDE SEQUENCE</scope>
    <source>
        <strain evidence="2">HN-2-9-2</strain>
    </source>
</reference>
<dbReference type="RefSeq" id="WP_265163451.1">
    <property type="nucleotide sequence ID" value="NZ_CP069620.1"/>
</dbReference>
<accession>A0ABY6NQE4</accession>
<dbReference type="EMBL" id="CP069620">
    <property type="protein sequence ID" value="UZH55107.1"/>
    <property type="molecule type" value="Genomic_DNA"/>
</dbReference>
<gene>
    <name evidence="2" type="ORF">JRG66_14305</name>
</gene>